<sequence length="93" mass="10770">MNPTKMFPHGPTPRTDAYGLWMPSYCPEGLRQSTDRRHVLVDATRVEWHGGPRCVAHYTCPNCGATWTEDWPVVLSPYADEYRQQRKHRRTAA</sequence>
<evidence type="ECO:0000313" key="1">
    <source>
        <dbReference type="EMBL" id="KWX25623.1"/>
    </source>
</evidence>
<proteinExistence type="predicted"/>
<dbReference type="Proteomes" id="UP000070612">
    <property type="component" value="Unassembled WGS sequence"/>
</dbReference>
<comment type="caution">
    <text evidence="1">The sequence shown here is derived from an EMBL/GenBank/DDBJ whole genome shotgun (WGS) entry which is preliminary data.</text>
</comment>
<gene>
    <name evidence="1" type="ORF">AFM11_05170</name>
</gene>
<dbReference type="RefSeq" id="WP_067844763.1">
    <property type="nucleotide sequence ID" value="NZ_LGTW01000002.1"/>
</dbReference>
<organism evidence="1 2">
    <name type="scientific">Mycolicibacterium wolinskyi</name>
    <dbReference type="NCBI Taxonomy" id="59750"/>
    <lineage>
        <taxon>Bacteria</taxon>
        <taxon>Bacillati</taxon>
        <taxon>Actinomycetota</taxon>
        <taxon>Actinomycetes</taxon>
        <taxon>Mycobacteriales</taxon>
        <taxon>Mycobacteriaceae</taxon>
        <taxon>Mycolicibacterium</taxon>
    </lineage>
</organism>
<evidence type="ECO:0000313" key="2">
    <source>
        <dbReference type="Proteomes" id="UP000070612"/>
    </source>
</evidence>
<reference evidence="1 2" key="1">
    <citation type="submission" date="2015-07" db="EMBL/GenBank/DDBJ databases">
        <title>A draft genome sequence of Mycobacterium wolinskyi.</title>
        <authorList>
            <person name="de Man T.J."/>
            <person name="Perry K.A."/>
            <person name="Coulliette A.D."/>
            <person name="Jensen B."/>
            <person name="Toney N.C."/>
            <person name="Limbago B.M."/>
            <person name="Noble-Wang J."/>
        </authorList>
    </citation>
    <scope>NUCLEOTIDE SEQUENCE [LARGE SCALE GENOMIC DNA]</scope>
    <source>
        <strain evidence="1 2">CDC_01</strain>
    </source>
</reference>
<keyword evidence="2" id="KW-1185">Reference proteome</keyword>
<protein>
    <submittedName>
        <fullName evidence="1">Uncharacterized protein</fullName>
    </submittedName>
</protein>
<dbReference type="EMBL" id="LGTW01000002">
    <property type="protein sequence ID" value="KWX25623.1"/>
    <property type="molecule type" value="Genomic_DNA"/>
</dbReference>
<dbReference type="PATRIC" id="fig|59750.3.peg.2915"/>
<name>A0A132PTH6_9MYCO</name>
<dbReference type="AlphaFoldDB" id="A0A132PTH6"/>
<accession>A0A132PTH6</accession>